<comment type="caution">
    <text evidence="2">The sequence shown here is derived from an EMBL/GenBank/DDBJ whole genome shotgun (WGS) entry which is preliminary data.</text>
</comment>
<dbReference type="InterPro" id="IPR021301">
    <property type="entry name" value="DUF2779"/>
</dbReference>
<evidence type="ECO:0000313" key="2">
    <source>
        <dbReference type="EMBL" id="OHA90684.1"/>
    </source>
</evidence>
<sequence length="472" mass="54599">MLSKTNYIIWRDCHKNAWLKIHKPDIYYANELSEFEKQIIETGNEVDLLARSLMPSAEFQKKFEADGYLAITDILHPSTSSEQVNLYEVKATNEIDKKTHLHDLTFQYIVLKRAGLEVESANLIHLNSEYVREGELELTKLFVTEDMTETVKEMTEEVAAEMQLAKKYLSQKDEPKGPCDCIYKGRSAHCTTFHYSNPDIPEYGVHDLARIGNSKAKLTELVDGNKFRLEDVPEGLKLSDIQKNQIWTYLNDRVIISRENISEELDGLEFPLYFLDYETFPAAIPRFDGFSPYNQIPFQYSLHILKNTEDEPEHKDFLYTEKNDPSEAFVKSLQSHIGPKGSVIVWHKDFECGRNDELASRIPSSKQFFDNIKERIYDLEVIFKKQHHVHKDYKGSSSIKKVLPVLVPSLKYDDLPIKEGGTAAETWNKLVANSLQLAEDEKEEIIRNLLEYCKLDTYAMYAIWKELSSLVT</sequence>
<gene>
    <name evidence="2" type="ORF">A2838_03165</name>
</gene>
<feature type="domain" description="DUF2779" evidence="1">
    <location>
        <begin position="273"/>
        <end position="398"/>
    </location>
</feature>
<dbReference type="Proteomes" id="UP000178107">
    <property type="component" value="Unassembled WGS sequence"/>
</dbReference>
<proteinExistence type="predicted"/>
<dbReference type="EMBL" id="MHVH01000003">
    <property type="protein sequence ID" value="OHA90684.1"/>
    <property type="molecule type" value="Genomic_DNA"/>
</dbReference>
<protein>
    <recommendedName>
        <fullName evidence="1">DUF2779 domain-containing protein</fullName>
    </recommendedName>
</protein>
<reference evidence="2 3" key="1">
    <citation type="journal article" date="2016" name="Nat. Commun.">
        <title>Thousands of microbial genomes shed light on interconnected biogeochemical processes in an aquifer system.</title>
        <authorList>
            <person name="Anantharaman K."/>
            <person name="Brown C.T."/>
            <person name="Hug L.A."/>
            <person name="Sharon I."/>
            <person name="Castelle C.J."/>
            <person name="Probst A.J."/>
            <person name="Thomas B.C."/>
            <person name="Singh A."/>
            <person name="Wilkins M.J."/>
            <person name="Karaoz U."/>
            <person name="Brodie E.L."/>
            <person name="Williams K.H."/>
            <person name="Hubbard S.S."/>
            <person name="Banfield J.F."/>
        </authorList>
    </citation>
    <scope>NUCLEOTIDE SEQUENCE [LARGE SCALE GENOMIC DNA]</scope>
</reference>
<name>A0A1G2T0C0_9BACT</name>
<evidence type="ECO:0000313" key="3">
    <source>
        <dbReference type="Proteomes" id="UP000178107"/>
    </source>
</evidence>
<evidence type="ECO:0000259" key="1">
    <source>
        <dbReference type="Pfam" id="PF11074"/>
    </source>
</evidence>
<dbReference type="Pfam" id="PF11074">
    <property type="entry name" value="DUF2779"/>
    <property type="match status" value="1"/>
</dbReference>
<accession>A0A1G2T0C0</accession>
<organism evidence="2 3">
    <name type="scientific">Candidatus Zambryskibacteria bacterium RIFCSPHIGHO2_01_FULL_46_25</name>
    <dbReference type="NCBI Taxonomy" id="1802738"/>
    <lineage>
        <taxon>Bacteria</taxon>
        <taxon>Candidatus Zambryskiibacteriota</taxon>
    </lineage>
</organism>
<dbReference type="AlphaFoldDB" id="A0A1G2T0C0"/>